<keyword evidence="7" id="KW-1185">Reference proteome</keyword>
<evidence type="ECO:0000259" key="5">
    <source>
        <dbReference type="PROSITE" id="PS51891"/>
    </source>
</evidence>
<evidence type="ECO:0000313" key="6">
    <source>
        <dbReference type="EMBL" id="MBS7525160.1"/>
    </source>
</evidence>
<evidence type="ECO:0000256" key="2">
    <source>
        <dbReference type="ARBA" id="ARBA00022723"/>
    </source>
</evidence>
<evidence type="ECO:0000256" key="1">
    <source>
        <dbReference type="ARBA" id="ARBA00005495"/>
    </source>
</evidence>
<dbReference type="PROSITE" id="PS51891">
    <property type="entry name" value="CENP_V_GFA"/>
    <property type="match status" value="1"/>
</dbReference>
<keyword evidence="2" id="KW-0479">Metal-binding</keyword>
<dbReference type="Proteomes" id="UP000746471">
    <property type="component" value="Unassembled WGS sequence"/>
</dbReference>
<evidence type="ECO:0000313" key="7">
    <source>
        <dbReference type="Proteomes" id="UP000746471"/>
    </source>
</evidence>
<dbReference type="Pfam" id="PF04828">
    <property type="entry name" value="GFA"/>
    <property type="match status" value="1"/>
</dbReference>
<dbReference type="InterPro" id="IPR011057">
    <property type="entry name" value="Mss4-like_sf"/>
</dbReference>
<name>A0ABS5PJ76_9FIRM</name>
<dbReference type="EMBL" id="JAHBCL010000001">
    <property type="protein sequence ID" value="MBS7525160.1"/>
    <property type="molecule type" value="Genomic_DNA"/>
</dbReference>
<dbReference type="RefSeq" id="WP_213234945.1">
    <property type="nucleotide sequence ID" value="NZ_JAHBCL010000001.1"/>
</dbReference>
<comment type="similarity">
    <text evidence="1">Belongs to the Gfa family.</text>
</comment>
<reference evidence="6 7" key="1">
    <citation type="submission" date="2021-05" db="EMBL/GenBank/DDBJ databases">
        <title>Fusibacter ferrireducens sp. nov., an anaerobic, sulfur- and Fe-reducing bacterium isolated from the mangrove sediment.</title>
        <authorList>
            <person name="Qiu D."/>
        </authorList>
    </citation>
    <scope>NUCLEOTIDE SEQUENCE [LARGE SCALE GENOMIC DNA]</scope>
    <source>
        <strain evidence="6 7">DSM 12116</strain>
    </source>
</reference>
<keyword evidence="4" id="KW-0456">Lyase</keyword>
<evidence type="ECO:0000256" key="3">
    <source>
        <dbReference type="ARBA" id="ARBA00022833"/>
    </source>
</evidence>
<comment type="caution">
    <text evidence="6">The sequence shown here is derived from an EMBL/GenBank/DDBJ whole genome shotgun (WGS) entry which is preliminary data.</text>
</comment>
<dbReference type="PANTHER" id="PTHR33337:SF40">
    <property type="entry name" value="CENP-V_GFA DOMAIN-CONTAINING PROTEIN-RELATED"/>
    <property type="match status" value="1"/>
</dbReference>
<organism evidence="6 7">
    <name type="scientific">Fusibacter paucivorans</name>
    <dbReference type="NCBI Taxonomy" id="76009"/>
    <lineage>
        <taxon>Bacteria</taxon>
        <taxon>Bacillati</taxon>
        <taxon>Bacillota</taxon>
        <taxon>Clostridia</taxon>
        <taxon>Eubacteriales</taxon>
        <taxon>Eubacteriales Family XII. Incertae Sedis</taxon>
        <taxon>Fusibacter</taxon>
    </lineage>
</organism>
<feature type="domain" description="CENP-V/GFA" evidence="5">
    <location>
        <begin position="3"/>
        <end position="119"/>
    </location>
</feature>
<dbReference type="Gene3D" id="3.90.1590.10">
    <property type="entry name" value="glutathione-dependent formaldehyde- activating enzyme (gfa)"/>
    <property type="match status" value="1"/>
</dbReference>
<evidence type="ECO:0000256" key="4">
    <source>
        <dbReference type="ARBA" id="ARBA00023239"/>
    </source>
</evidence>
<proteinExistence type="inferred from homology"/>
<gene>
    <name evidence="6" type="ORF">KHM83_00570</name>
</gene>
<keyword evidence="3" id="KW-0862">Zinc</keyword>
<dbReference type="SUPFAM" id="SSF51316">
    <property type="entry name" value="Mss4-like"/>
    <property type="match status" value="1"/>
</dbReference>
<protein>
    <submittedName>
        <fullName evidence="6">GFA family protein</fullName>
    </submittedName>
</protein>
<accession>A0ABS5PJ76</accession>
<dbReference type="InterPro" id="IPR006913">
    <property type="entry name" value="CENP-V/GFA"/>
</dbReference>
<sequence length="133" mass="14637">MKHTGSCLCGTVKFEIIGNFEQFYLCHCKYCQKDTGSAHAANLFAPGASLNWLNGETNVQQFELKNSGHIKAFCVTCGSALPNVQMNGKLVVVPAGSLDSDVEKMPDAHIFVNRRAIWDDALEKIPCFDELPE</sequence>
<dbReference type="PANTHER" id="PTHR33337">
    <property type="entry name" value="GFA DOMAIN-CONTAINING PROTEIN"/>
    <property type="match status" value="1"/>
</dbReference>